<evidence type="ECO:0000313" key="1">
    <source>
        <dbReference type="EMBL" id="GGA41460.1"/>
    </source>
</evidence>
<sequence>MADIVRERERLGQIFVQAERARDGARDLRHLEAVRQADAEMVAIGGHEHLCLVAQATKADRVDNAVTVALKGIARAARSIELAPLLFFVKPTA</sequence>
<keyword evidence="2" id="KW-1185">Reference proteome</keyword>
<evidence type="ECO:0000313" key="2">
    <source>
        <dbReference type="Proteomes" id="UP000618591"/>
    </source>
</evidence>
<accession>A0ABQ1GDL1</accession>
<name>A0ABQ1GDL1_9SPHN</name>
<protein>
    <submittedName>
        <fullName evidence="1">Uncharacterized protein</fullName>
    </submittedName>
</protein>
<dbReference type="Proteomes" id="UP000618591">
    <property type="component" value="Unassembled WGS sequence"/>
</dbReference>
<comment type="caution">
    <text evidence="1">The sequence shown here is derived from an EMBL/GenBank/DDBJ whole genome shotgun (WGS) entry which is preliminary data.</text>
</comment>
<dbReference type="EMBL" id="BMDW01000004">
    <property type="protein sequence ID" value="GGA41460.1"/>
    <property type="molecule type" value="Genomic_DNA"/>
</dbReference>
<proteinExistence type="predicted"/>
<gene>
    <name evidence="1" type="ORF">GCM10011395_09670</name>
</gene>
<reference evidence="2" key="1">
    <citation type="journal article" date="2019" name="Int. J. Syst. Evol. Microbiol.">
        <title>The Global Catalogue of Microorganisms (GCM) 10K type strain sequencing project: providing services to taxonomists for standard genome sequencing and annotation.</title>
        <authorList>
            <consortium name="The Broad Institute Genomics Platform"/>
            <consortium name="The Broad Institute Genome Sequencing Center for Infectious Disease"/>
            <person name="Wu L."/>
            <person name="Ma J."/>
        </authorList>
    </citation>
    <scope>NUCLEOTIDE SEQUENCE [LARGE SCALE GENOMIC DNA]</scope>
    <source>
        <strain evidence="2">CGMCC 1.10106</strain>
    </source>
</reference>
<organism evidence="1 2">
    <name type="scientific">Sphingomonas psychrolutea</name>
    <dbReference type="NCBI Taxonomy" id="1259676"/>
    <lineage>
        <taxon>Bacteria</taxon>
        <taxon>Pseudomonadati</taxon>
        <taxon>Pseudomonadota</taxon>
        <taxon>Alphaproteobacteria</taxon>
        <taxon>Sphingomonadales</taxon>
        <taxon>Sphingomonadaceae</taxon>
        <taxon>Sphingomonas</taxon>
    </lineage>
</organism>